<feature type="region of interest" description="Disordered" evidence="1">
    <location>
        <begin position="113"/>
        <end position="138"/>
    </location>
</feature>
<dbReference type="Proteomes" id="UP001367030">
    <property type="component" value="Unassembled WGS sequence"/>
</dbReference>
<dbReference type="Pfam" id="PF13719">
    <property type="entry name" value="Zn_ribbon_5"/>
    <property type="match status" value="1"/>
</dbReference>
<proteinExistence type="predicted"/>
<comment type="caution">
    <text evidence="3">The sequence shown here is derived from an EMBL/GenBank/DDBJ whole genome shotgun (WGS) entry which is preliminary data.</text>
</comment>
<evidence type="ECO:0000256" key="1">
    <source>
        <dbReference type="SAM" id="MobiDB-lite"/>
    </source>
</evidence>
<dbReference type="InterPro" id="IPR011723">
    <property type="entry name" value="Znf/thioredoxin_put"/>
</dbReference>
<organism evidence="3 4">
    <name type="scientific">Variovorax robiniae</name>
    <dbReference type="NCBI Taxonomy" id="1836199"/>
    <lineage>
        <taxon>Bacteria</taxon>
        <taxon>Pseudomonadati</taxon>
        <taxon>Pseudomonadota</taxon>
        <taxon>Betaproteobacteria</taxon>
        <taxon>Burkholderiales</taxon>
        <taxon>Comamonadaceae</taxon>
        <taxon>Variovorax</taxon>
    </lineage>
</organism>
<dbReference type="RefSeq" id="WP_340334709.1">
    <property type="nucleotide sequence ID" value="NZ_JBBKZS010000003.1"/>
</dbReference>
<feature type="region of interest" description="Disordered" evidence="1">
    <location>
        <begin position="151"/>
        <end position="177"/>
    </location>
</feature>
<name>A0ABU8X463_9BURK</name>
<keyword evidence="4" id="KW-1185">Reference proteome</keyword>
<sequence>MARGPATYNARPMSLVTRCPSCETTFKVVRDQLRISDGWVRCGRCSHVFDATLDLREAPDAVSMPAASEEAVASAASEAQDEPLIEIDLPIEAPETQPARLDLTRKVFEAEAEADAGLESGPKAEQDSEPEPEVQSAAAPQTFDAAAFVPPADWPSLDLDADDPWPAPSSAPPRVESPAIALPGEPMPVLAQHSLSSSIEALDDFSAFVDESSNAQLQKALRLARVEAVRNARARRAAAAIVPEAQDAHDAPLPAPVVTAASIIEAPAESSAALPPFAQAPVAARGERTPGRRIVIVLVFLVVLLALQWARHERDALVAREPSLRPALEGLCKLTGCEISALRQIAAITIDGASFARDKTGDGYRLDFTLRSSATTPLAMPAVELSLLDTQERTLVRRVLMPADFGAPAVLGPKAERSASLPLALTGPDAADLSPVAGYRVVAFYP</sequence>
<evidence type="ECO:0000259" key="2">
    <source>
        <dbReference type="Pfam" id="PF13719"/>
    </source>
</evidence>
<feature type="domain" description="Zinc finger/thioredoxin putative" evidence="2">
    <location>
        <begin position="15"/>
        <end position="51"/>
    </location>
</feature>
<evidence type="ECO:0000313" key="3">
    <source>
        <dbReference type="EMBL" id="MEJ8854610.1"/>
    </source>
</evidence>
<dbReference type="Pfam" id="PF11906">
    <property type="entry name" value="DUF3426"/>
    <property type="match status" value="1"/>
</dbReference>
<accession>A0ABU8X463</accession>
<dbReference type="NCBIfam" id="TIGR02098">
    <property type="entry name" value="MJ0042_CXXC"/>
    <property type="match status" value="1"/>
</dbReference>
<protein>
    <submittedName>
        <fullName evidence="3">Zinc-ribbon and DUF3426 domain-containing protein</fullName>
    </submittedName>
</protein>
<dbReference type="InterPro" id="IPR021834">
    <property type="entry name" value="DUF3426"/>
</dbReference>
<evidence type="ECO:0000313" key="4">
    <source>
        <dbReference type="Proteomes" id="UP001367030"/>
    </source>
</evidence>
<dbReference type="EMBL" id="JBBKZS010000003">
    <property type="protein sequence ID" value="MEJ8854610.1"/>
    <property type="molecule type" value="Genomic_DNA"/>
</dbReference>
<reference evidence="3 4" key="1">
    <citation type="submission" date="2024-03" db="EMBL/GenBank/DDBJ databases">
        <title>Novel species of the genus Variovorax.</title>
        <authorList>
            <person name="Liu Q."/>
            <person name="Xin Y.-H."/>
        </authorList>
    </citation>
    <scope>NUCLEOTIDE SEQUENCE [LARGE SCALE GENOMIC DNA]</scope>
    <source>
        <strain evidence="3 4">KACC 18901</strain>
    </source>
</reference>
<gene>
    <name evidence="3" type="ORF">WKW79_08520</name>
</gene>